<organism evidence="1 2">
    <name type="scientific">Lymnaea stagnalis</name>
    <name type="common">Great pond snail</name>
    <name type="synonym">Helix stagnalis</name>
    <dbReference type="NCBI Taxonomy" id="6523"/>
    <lineage>
        <taxon>Eukaryota</taxon>
        <taxon>Metazoa</taxon>
        <taxon>Spiralia</taxon>
        <taxon>Lophotrochozoa</taxon>
        <taxon>Mollusca</taxon>
        <taxon>Gastropoda</taxon>
        <taxon>Heterobranchia</taxon>
        <taxon>Euthyneura</taxon>
        <taxon>Panpulmonata</taxon>
        <taxon>Hygrophila</taxon>
        <taxon>Lymnaeoidea</taxon>
        <taxon>Lymnaeidae</taxon>
        <taxon>Lymnaea</taxon>
    </lineage>
</organism>
<feature type="non-terminal residue" evidence="1">
    <location>
        <position position="141"/>
    </location>
</feature>
<dbReference type="AlphaFoldDB" id="A0AAV2IJX8"/>
<sequence>QSHFDILNSTCEISAIKISKDTTEVMSVERDHFSRPYLSKSRHSPSVEFKYLESIFTEDNGEIESSAQRADLISYQISPPLETQAKKKACAIYAALILTLTYKCRIWALNLTQDKTMQLRDEVLRRAAGNNKRRQHSEQGN</sequence>
<comment type="caution">
    <text evidence="1">The sequence shown here is derived from an EMBL/GenBank/DDBJ whole genome shotgun (WGS) entry which is preliminary data.</text>
</comment>
<evidence type="ECO:0000313" key="1">
    <source>
        <dbReference type="EMBL" id="CAL1546655.1"/>
    </source>
</evidence>
<dbReference type="Proteomes" id="UP001497497">
    <property type="component" value="Unassembled WGS sequence"/>
</dbReference>
<proteinExistence type="predicted"/>
<gene>
    <name evidence="1" type="ORF">GSLYS_00020032001</name>
</gene>
<accession>A0AAV2IJX8</accession>
<dbReference type="EMBL" id="CAXITT010000838">
    <property type="protein sequence ID" value="CAL1546655.1"/>
    <property type="molecule type" value="Genomic_DNA"/>
</dbReference>
<name>A0AAV2IJX8_LYMST</name>
<evidence type="ECO:0000313" key="2">
    <source>
        <dbReference type="Proteomes" id="UP001497497"/>
    </source>
</evidence>
<keyword evidence="2" id="KW-1185">Reference proteome</keyword>
<protein>
    <submittedName>
        <fullName evidence="1">Uncharacterized protein</fullName>
    </submittedName>
</protein>
<reference evidence="1 2" key="1">
    <citation type="submission" date="2024-04" db="EMBL/GenBank/DDBJ databases">
        <authorList>
            <consortium name="Genoscope - CEA"/>
            <person name="William W."/>
        </authorList>
    </citation>
    <scope>NUCLEOTIDE SEQUENCE [LARGE SCALE GENOMIC DNA]</scope>
</reference>
<feature type="non-terminal residue" evidence="1">
    <location>
        <position position="1"/>
    </location>
</feature>